<dbReference type="Proteomes" id="UP000026962">
    <property type="component" value="Chromosome 12"/>
</dbReference>
<sequence>MTFITGHGLALCSEGGAYRGREASSGGVGREHHRYNEAGGVDVRPKLKEAWSRKTIQRNSITRDRLSHGDLEQTALWTPASCGGRAQ</sequence>
<organism evidence="2">
    <name type="scientific">Oryza punctata</name>
    <name type="common">Red rice</name>
    <dbReference type="NCBI Taxonomy" id="4537"/>
    <lineage>
        <taxon>Eukaryota</taxon>
        <taxon>Viridiplantae</taxon>
        <taxon>Streptophyta</taxon>
        <taxon>Embryophyta</taxon>
        <taxon>Tracheophyta</taxon>
        <taxon>Spermatophyta</taxon>
        <taxon>Magnoliopsida</taxon>
        <taxon>Liliopsida</taxon>
        <taxon>Poales</taxon>
        <taxon>Poaceae</taxon>
        <taxon>BOP clade</taxon>
        <taxon>Oryzoideae</taxon>
        <taxon>Oryzeae</taxon>
        <taxon>Oryzinae</taxon>
        <taxon>Oryza</taxon>
    </lineage>
</organism>
<dbReference type="Gramene" id="OPUNC12G05440.1">
    <property type="protein sequence ID" value="OPUNC12G05440.1"/>
    <property type="gene ID" value="OPUNC12G05440"/>
</dbReference>
<evidence type="ECO:0000313" key="3">
    <source>
        <dbReference type="Proteomes" id="UP000026962"/>
    </source>
</evidence>
<reference evidence="2" key="2">
    <citation type="submission" date="2018-05" db="EMBL/GenBank/DDBJ databases">
        <title>OpunRS2 (Oryza punctata Reference Sequence Version 2).</title>
        <authorList>
            <person name="Zhang J."/>
            <person name="Kudrna D."/>
            <person name="Lee S."/>
            <person name="Talag J."/>
            <person name="Welchert J."/>
            <person name="Wing R.A."/>
        </authorList>
    </citation>
    <scope>NUCLEOTIDE SEQUENCE [LARGE SCALE GENOMIC DNA]</scope>
</reference>
<accession>A0A0E0MKK5</accession>
<dbReference type="AlphaFoldDB" id="A0A0E0MKK5"/>
<dbReference type="EnsemblPlants" id="OPUNC12G05440.1">
    <property type="protein sequence ID" value="OPUNC12G05440.1"/>
    <property type="gene ID" value="OPUNC12G05440"/>
</dbReference>
<keyword evidence="3" id="KW-1185">Reference proteome</keyword>
<protein>
    <submittedName>
        <fullName evidence="2">Uncharacterized protein</fullName>
    </submittedName>
</protein>
<evidence type="ECO:0000256" key="1">
    <source>
        <dbReference type="SAM" id="MobiDB-lite"/>
    </source>
</evidence>
<feature type="region of interest" description="Disordered" evidence="1">
    <location>
        <begin position="21"/>
        <end position="41"/>
    </location>
</feature>
<proteinExistence type="predicted"/>
<dbReference type="HOGENOM" id="CLU_2487289_0_0_1"/>
<reference evidence="2" key="1">
    <citation type="submission" date="2015-04" db="UniProtKB">
        <authorList>
            <consortium name="EnsemblPlants"/>
        </authorList>
    </citation>
    <scope>IDENTIFICATION</scope>
</reference>
<name>A0A0E0MKK5_ORYPU</name>
<evidence type="ECO:0000313" key="2">
    <source>
        <dbReference type="EnsemblPlants" id="OPUNC12G05440.1"/>
    </source>
</evidence>